<organism evidence="2 3">
    <name type="scientific">Methylobacterium nodulans (strain LMG 21967 / CNCM I-2342 / ORS 2060)</name>
    <dbReference type="NCBI Taxonomy" id="460265"/>
    <lineage>
        <taxon>Bacteria</taxon>
        <taxon>Pseudomonadati</taxon>
        <taxon>Pseudomonadota</taxon>
        <taxon>Alphaproteobacteria</taxon>
        <taxon>Hyphomicrobiales</taxon>
        <taxon>Methylobacteriaceae</taxon>
        <taxon>Methylobacterium</taxon>
    </lineage>
</organism>
<gene>
    <name evidence="2" type="ordered locus">Mnod_7430</name>
</gene>
<name>B8IN51_METNO</name>
<dbReference type="STRING" id="460265.Mnod_7430"/>
<proteinExistence type="predicted"/>
<dbReference type="AlphaFoldDB" id="B8IN51"/>
<dbReference type="EMBL" id="CP001349">
    <property type="protein sequence ID" value="ACL62167.1"/>
    <property type="molecule type" value="Genomic_DNA"/>
</dbReference>
<dbReference type="KEGG" id="mno:Mnod_7430"/>
<dbReference type="Proteomes" id="UP000008207">
    <property type="component" value="Chromosome"/>
</dbReference>
<sequence length="30" mass="2942">MAIDADQAGDTIPSGAPLAAEGGMPRRSDA</sequence>
<feature type="region of interest" description="Disordered" evidence="1">
    <location>
        <begin position="1"/>
        <end position="30"/>
    </location>
</feature>
<evidence type="ECO:0000313" key="2">
    <source>
        <dbReference type="EMBL" id="ACL62167.1"/>
    </source>
</evidence>
<keyword evidence="3" id="KW-1185">Reference proteome</keyword>
<dbReference type="HOGENOM" id="CLU_3404358_0_0_5"/>
<evidence type="ECO:0000313" key="3">
    <source>
        <dbReference type="Proteomes" id="UP000008207"/>
    </source>
</evidence>
<reference evidence="2 3" key="1">
    <citation type="submission" date="2009-01" db="EMBL/GenBank/DDBJ databases">
        <title>Complete sequence of chromosome of Methylobacterium nodulans ORS 2060.</title>
        <authorList>
            <consortium name="US DOE Joint Genome Institute"/>
            <person name="Lucas S."/>
            <person name="Copeland A."/>
            <person name="Lapidus A."/>
            <person name="Glavina del Rio T."/>
            <person name="Dalin E."/>
            <person name="Tice H."/>
            <person name="Bruce D."/>
            <person name="Goodwin L."/>
            <person name="Pitluck S."/>
            <person name="Sims D."/>
            <person name="Brettin T."/>
            <person name="Detter J.C."/>
            <person name="Han C."/>
            <person name="Larimer F."/>
            <person name="Land M."/>
            <person name="Hauser L."/>
            <person name="Kyrpides N."/>
            <person name="Ivanova N."/>
            <person name="Marx C.J."/>
            <person name="Richardson P."/>
        </authorList>
    </citation>
    <scope>NUCLEOTIDE SEQUENCE [LARGE SCALE GENOMIC DNA]</scope>
    <source>
        <strain evidence="3">LMG 21967 / CNCM I-2342 / ORS 2060</strain>
    </source>
</reference>
<protein>
    <submittedName>
        <fullName evidence="2">Uncharacterized protein</fullName>
    </submittedName>
</protein>
<accession>B8IN51</accession>
<evidence type="ECO:0000256" key="1">
    <source>
        <dbReference type="SAM" id="MobiDB-lite"/>
    </source>
</evidence>